<dbReference type="InterPro" id="IPR050194">
    <property type="entry name" value="Glycosyltransferase_grp1"/>
</dbReference>
<sequence>MKVLMFSIDQSILSDGSESEKRMKEYGSVLDELHIIIHTAPGFKEKQISEEVRAYPTNTVFKPFYFLGAYRIGRRIIHDSGFMIHDSYITSQDAFTNIPAIFLKKRFGIPFQAQIHTDFLSPFFRRESLKNYIRYRLYCRSVQNAECIRVVSARIKNSLISTLNIPQSKISILPVFVDIARVRVHEPVTDLHKKYPEAYPIILMASRITREKNIEAVCRAVRSYAGQFPSVLLLVVGDGSLRAALQKKYEKDGIRFEGAVSYETLLSYYKTADLFLISSNYEGYGRTVVEALASGLPVLSADVGIAREIIQEGKTGMLLGEGPNEEEIMRKLNVLLSHTGYLEKLKQNAEEFSKKIAAPAKEEYLAKMREGFEKCDNM</sequence>
<feature type="domain" description="Glycosyl transferase family 1" evidence="1">
    <location>
        <begin position="196"/>
        <end position="351"/>
    </location>
</feature>
<dbReference type="Pfam" id="PF00534">
    <property type="entry name" value="Glycos_transf_1"/>
    <property type="match status" value="1"/>
</dbReference>
<gene>
    <name evidence="3" type="ORF">A2934_03735</name>
</gene>
<organism evidence="3 4">
    <name type="scientific">Candidatus Sungbacteria bacterium RIFCSPLOWO2_01_FULL_47_10</name>
    <dbReference type="NCBI Taxonomy" id="1802276"/>
    <lineage>
        <taxon>Bacteria</taxon>
        <taxon>Candidatus Sungiibacteriota</taxon>
    </lineage>
</organism>
<dbReference type="InterPro" id="IPR001296">
    <property type="entry name" value="Glyco_trans_1"/>
</dbReference>
<accession>A0A1G2L5Y1</accession>
<protein>
    <recommendedName>
        <fullName evidence="5">Glycosyl transferase family 1 domain-containing protein</fullName>
    </recommendedName>
</protein>
<proteinExistence type="predicted"/>
<dbReference type="GO" id="GO:0016757">
    <property type="term" value="F:glycosyltransferase activity"/>
    <property type="evidence" value="ECO:0007669"/>
    <property type="project" value="InterPro"/>
</dbReference>
<dbReference type="PANTHER" id="PTHR45947:SF3">
    <property type="entry name" value="SULFOQUINOVOSYL TRANSFERASE SQD2"/>
    <property type="match status" value="1"/>
</dbReference>
<reference evidence="3 4" key="1">
    <citation type="journal article" date="2016" name="Nat. Commun.">
        <title>Thousands of microbial genomes shed light on interconnected biogeochemical processes in an aquifer system.</title>
        <authorList>
            <person name="Anantharaman K."/>
            <person name="Brown C.T."/>
            <person name="Hug L.A."/>
            <person name="Sharon I."/>
            <person name="Castelle C.J."/>
            <person name="Probst A.J."/>
            <person name="Thomas B.C."/>
            <person name="Singh A."/>
            <person name="Wilkins M.J."/>
            <person name="Karaoz U."/>
            <person name="Brodie E.L."/>
            <person name="Williams K.H."/>
            <person name="Hubbard S.S."/>
            <person name="Banfield J.F."/>
        </authorList>
    </citation>
    <scope>NUCLEOTIDE SEQUENCE [LARGE SCALE GENOMIC DNA]</scope>
</reference>
<name>A0A1G2L5Y1_9BACT</name>
<evidence type="ECO:0000259" key="2">
    <source>
        <dbReference type="Pfam" id="PF13439"/>
    </source>
</evidence>
<dbReference type="Proteomes" id="UP000177982">
    <property type="component" value="Unassembled WGS sequence"/>
</dbReference>
<dbReference type="Gene3D" id="3.40.50.2000">
    <property type="entry name" value="Glycogen Phosphorylase B"/>
    <property type="match status" value="2"/>
</dbReference>
<dbReference type="AlphaFoldDB" id="A0A1G2L5Y1"/>
<dbReference type="InterPro" id="IPR028098">
    <property type="entry name" value="Glyco_trans_4-like_N"/>
</dbReference>
<comment type="caution">
    <text evidence="3">The sequence shown here is derived from an EMBL/GenBank/DDBJ whole genome shotgun (WGS) entry which is preliminary data.</text>
</comment>
<dbReference type="EMBL" id="MHQO01000017">
    <property type="protein sequence ID" value="OHA07068.1"/>
    <property type="molecule type" value="Genomic_DNA"/>
</dbReference>
<dbReference type="PANTHER" id="PTHR45947">
    <property type="entry name" value="SULFOQUINOVOSYL TRANSFERASE SQD2"/>
    <property type="match status" value="1"/>
</dbReference>
<evidence type="ECO:0008006" key="5">
    <source>
        <dbReference type="Google" id="ProtNLM"/>
    </source>
</evidence>
<evidence type="ECO:0000259" key="1">
    <source>
        <dbReference type="Pfam" id="PF00534"/>
    </source>
</evidence>
<evidence type="ECO:0000313" key="4">
    <source>
        <dbReference type="Proteomes" id="UP000177982"/>
    </source>
</evidence>
<dbReference type="SUPFAM" id="SSF53756">
    <property type="entry name" value="UDP-Glycosyltransferase/glycogen phosphorylase"/>
    <property type="match status" value="1"/>
</dbReference>
<feature type="domain" description="Glycosyltransferase subfamily 4-like N-terminal" evidence="2">
    <location>
        <begin position="32"/>
        <end position="181"/>
    </location>
</feature>
<dbReference type="CDD" id="cd03801">
    <property type="entry name" value="GT4_PimA-like"/>
    <property type="match status" value="1"/>
</dbReference>
<evidence type="ECO:0000313" key="3">
    <source>
        <dbReference type="EMBL" id="OHA07068.1"/>
    </source>
</evidence>
<dbReference type="Pfam" id="PF13439">
    <property type="entry name" value="Glyco_transf_4"/>
    <property type="match status" value="1"/>
</dbReference>